<evidence type="ECO:0000259" key="1">
    <source>
        <dbReference type="Pfam" id="PF14214"/>
    </source>
</evidence>
<sequence length="547" mass="61819">MDYIQSEAAAQGVPLLPGKAVILLSSFQGSPRNMAQNYQDAMAIVRKHGKPDFFVTMTCNPKWLEIVENLEEGQSVENRPDLVVRVFKMKLDVLLEQIKRNDFFGKAIASIHVIEFQKMGLPHAHILIILTPEDKPNTVERIDQFISAEIPDQETRPRLYEIVTRHIVHGPCGEHNLNSPCMVDGHCSKEFPKQFQEETLGHDCANISITEHATLNHDEIKSHMDSRYVSAPEAGWRLFSFPMHQQSHSIMRLQVDNSGQQSICFNEDNIEEVVQQAGNKDTTLTAWFKLNQVDENARNILYGDTPPKTMVLPPRDNLPLPTGTCFEEVQIPLHFCGQLDQVCPKCRAKYFELEQTTYSKTFHKCCSKGKVELEPIQTSELLESLMTGKHQLSKNFMENIRSVNSALAFASMGANLAPPPGYGPYCLRINGQIYHRSGALHPENDDQIVFAQLYILDPDEAARQRMIISKNSGCNPDLMKLLSLYIAGINPFADACKMLHEVEKECMQEATANNTEPSIVSLGIIQDRKNDQRRYNAPRSNEVAIIF</sequence>
<feature type="domain" description="Helitron helicase-like" evidence="1">
    <location>
        <begin position="2"/>
        <end position="128"/>
    </location>
</feature>
<dbReference type="Proteomes" id="UP001235939">
    <property type="component" value="Chromosome 05"/>
</dbReference>
<dbReference type="Pfam" id="PF14214">
    <property type="entry name" value="Helitron_like_N"/>
    <property type="match status" value="1"/>
</dbReference>
<reference evidence="2 3" key="1">
    <citation type="submission" date="2022-01" db="EMBL/GenBank/DDBJ databases">
        <title>A chromosomal length assembly of Cordylochernes scorpioides.</title>
        <authorList>
            <person name="Zeh D."/>
            <person name="Zeh J."/>
        </authorList>
    </citation>
    <scope>NUCLEOTIDE SEQUENCE [LARGE SCALE GENOMIC DNA]</scope>
    <source>
        <strain evidence="2">IN4F17</strain>
        <tissue evidence="2">Whole Body</tissue>
    </source>
</reference>
<keyword evidence="3" id="KW-1185">Reference proteome</keyword>
<evidence type="ECO:0000313" key="3">
    <source>
        <dbReference type="Proteomes" id="UP001235939"/>
    </source>
</evidence>
<gene>
    <name evidence="2" type="ORF">LAZ67_5003903</name>
</gene>
<dbReference type="PANTHER" id="PTHR45786">
    <property type="entry name" value="DNA BINDING PROTEIN-LIKE"/>
    <property type="match status" value="1"/>
</dbReference>
<evidence type="ECO:0000313" key="2">
    <source>
        <dbReference type="EMBL" id="UYV68330.1"/>
    </source>
</evidence>
<proteinExistence type="predicted"/>
<organism evidence="2 3">
    <name type="scientific">Cordylochernes scorpioides</name>
    <dbReference type="NCBI Taxonomy" id="51811"/>
    <lineage>
        <taxon>Eukaryota</taxon>
        <taxon>Metazoa</taxon>
        <taxon>Ecdysozoa</taxon>
        <taxon>Arthropoda</taxon>
        <taxon>Chelicerata</taxon>
        <taxon>Arachnida</taxon>
        <taxon>Pseudoscorpiones</taxon>
        <taxon>Cheliferoidea</taxon>
        <taxon>Chernetidae</taxon>
        <taxon>Cordylochernes</taxon>
    </lineage>
</organism>
<accession>A0ABY6KL56</accession>
<protein>
    <recommendedName>
        <fullName evidence="1">Helitron helicase-like domain-containing protein</fullName>
    </recommendedName>
</protein>
<dbReference type="PANTHER" id="PTHR45786:SF74">
    <property type="entry name" value="ATP-DEPENDENT DNA HELICASE"/>
    <property type="match status" value="1"/>
</dbReference>
<dbReference type="InterPro" id="IPR025476">
    <property type="entry name" value="Helitron_helicase-like"/>
</dbReference>
<name>A0ABY6KL56_9ARAC</name>
<dbReference type="EMBL" id="CP092867">
    <property type="protein sequence ID" value="UYV68330.1"/>
    <property type="molecule type" value="Genomic_DNA"/>
</dbReference>